<dbReference type="OrthoDB" id="5683663at2"/>
<reference evidence="2 3" key="1">
    <citation type="submission" date="2016-06" db="EMBL/GenBank/DDBJ databases">
        <title>Draft genome of Moraxella lacunata CCUG 57757A.</title>
        <authorList>
            <person name="Salva-Serra F."/>
            <person name="Engstrom-Jakobsson H."/>
            <person name="Thorell K."/>
            <person name="Gonzales-Siles L."/>
            <person name="Karlsson R."/>
            <person name="Boulund F."/>
            <person name="Engstrand L."/>
            <person name="Kristiansson E."/>
            <person name="Moore E."/>
        </authorList>
    </citation>
    <scope>NUCLEOTIDE SEQUENCE [LARGE SCALE GENOMIC DNA]</scope>
    <source>
        <strain evidence="2 3">CCUG 57757A</strain>
    </source>
</reference>
<evidence type="ECO:0000259" key="1">
    <source>
        <dbReference type="Pfam" id="PF04536"/>
    </source>
</evidence>
<feature type="domain" description="TPM" evidence="1">
    <location>
        <begin position="27"/>
        <end position="145"/>
    </location>
</feature>
<dbReference type="PANTHER" id="PTHR30373">
    <property type="entry name" value="UPF0603 PROTEIN YGCG"/>
    <property type="match status" value="1"/>
</dbReference>
<dbReference type="RefSeq" id="WP_065255963.1">
    <property type="nucleotide sequence ID" value="NZ_JARDJM010000042.1"/>
</dbReference>
<dbReference type="InterPro" id="IPR007621">
    <property type="entry name" value="TPM_dom"/>
</dbReference>
<gene>
    <name evidence="2" type="ORF">A9309_04900</name>
</gene>
<accession>A0A1B8Q471</accession>
<dbReference type="Proteomes" id="UP000092607">
    <property type="component" value="Unassembled WGS sequence"/>
</dbReference>
<evidence type="ECO:0000313" key="2">
    <source>
        <dbReference type="EMBL" id="OBX64302.1"/>
    </source>
</evidence>
<evidence type="ECO:0000313" key="3">
    <source>
        <dbReference type="Proteomes" id="UP000092607"/>
    </source>
</evidence>
<proteinExistence type="predicted"/>
<dbReference type="PANTHER" id="PTHR30373:SF8">
    <property type="entry name" value="BLL7265 PROTEIN"/>
    <property type="match status" value="1"/>
</dbReference>
<dbReference type="Pfam" id="PF04536">
    <property type="entry name" value="TPM_phosphatase"/>
    <property type="match status" value="1"/>
</dbReference>
<name>A0A1B8Q471_MORLA</name>
<protein>
    <recommendedName>
        <fullName evidence="1">TPM domain-containing protein</fullName>
    </recommendedName>
</protein>
<comment type="caution">
    <text evidence="2">The sequence shown here is derived from an EMBL/GenBank/DDBJ whole genome shotgun (WGS) entry which is preliminary data.</text>
</comment>
<dbReference type="AlphaFoldDB" id="A0A1B8Q471"/>
<dbReference type="EMBL" id="LZMS01000043">
    <property type="protein sequence ID" value="OBX64302.1"/>
    <property type="molecule type" value="Genomic_DNA"/>
</dbReference>
<dbReference type="Gene3D" id="3.10.310.50">
    <property type="match status" value="1"/>
</dbReference>
<organism evidence="2 3">
    <name type="scientific">Moraxella lacunata</name>
    <dbReference type="NCBI Taxonomy" id="477"/>
    <lineage>
        <taxon>Bacteria</taxon>
        <taxon>Pseudomonadati</taxon>
        <taxon>Pseudomonadota</taxon>
        <taxon>Gammaproteobacteria</taxon>
        <taxon>Moraxellales</taxon>
        <taxon>Moraxellaceae</taxon>
        <taxon>Moraxella</taxon>
    </lineage>
</organism>
<sequence>MRHIPQKSSARLFRQLIFVPFLHNRWLTAELKIALAERIARAEKGHRGEIRLIIENHLPIGIAYDNDCRGRALQLFGEYGVWDTAHNTGVLIYVNLCEHDLEIIADRGIDTYACDDWQNLCQNTLTYFKKGDMADGLGWLIDEIGRLLNQYFPCDDLSGNELPDNVVYLR</sequence>